<dbReference type="AlphaFoldDB" id="A0A379W139"/>
<dbReference type="InterPro" id="IPR019885">
    <property type="entry name" value="Tscrpt_reg_HTH_AsnC-type_CS"/>
</dbReference>
<dbReference type="EMBL" id="UGXR01000001">
    <property type="protein sequence ID" value="SUH12111.1"/>
    <property type="molecule type" value="Genomic_DNA"/>
</dbReference>
<dbReference type="InterPro" id="IPR036388">
    <property type="entry name" value="WH-like_DNA-bd_sf"/>
</dbReference>
<evidence type="ECO:0000256" key="2">
    <source>
        <dbReference type="ARBA" id="ARBA00023125"/>
    </source>
</evidence>
<evidence type="ECO:0000313" key="4">
    <source>
        <dbReference type="EMBL" id="SUH12111.1"/>
    </source>
</evidence>
<name>A0A379W139_SALET</name>
<organism evidence="4 5">
    <name type="scientific">Salmonella enterica I</name>
    <dbReference type="NCBI Taxonomy" id="59201"/>
    <lineage>
        <taxon>Bacteria</taxon>
        <taxon>Pseudomonadati</taxon>
        <taxon>Pseudomonadota</taxon>
        <taxon>Gammaproteobacteria</taxon>
        <taxon>Enterobacterales</taxon>
        <taxon>Enterobacteriaceae</taxon>
        <taxon>Salmonella</taxon>
    </lineage>
</organism>
<accession>A0A379W139</accession>
<dbReference type="SUPFAM" id="SSF46785">
    <property type="entry name" value="Winged helix' DNA-binding domain"/>
    <property type="match status" value="1"/>
</dbReference>
<evidence type="ECO:0000256" key="3">
    <source>
        <dbReference type="ARBA" id="ARBA00023163"/>
    </source>
</evidence>
<proteinExistence type="predicted"/>
<dbReference type="PROSITE" id="PS00519">
    <property type="entry name" value="HTH_ASNC_1"/>
    <property type="match status" value="1"/>
</dbReference>
<dbReference type="Gene3D" id="1.10.10.10">
    <property type="entry name" value="Winged helix-like DNA-binding domain superfamily/Winged helix DNA-binding domain"/>
    <property type="match status" value="1"/>
</dbReference>
<dbReference type="GO" id="GO:0006355">
    <property type="term" value="P:regulation of DNA-templated transcription"/>
    <property type="evidence" value="ECO:0007669"/>
    <property type="project" value="UniProtKB-ARBA"/>
</dbReference>
<dbReference type="Pfam" id="PF13412">
    <property type="entry name" value="HTH_24"/>
    <property type="match status" value="1"/>
</dbReference>
<evidence type="ECO:0000313" key="5">
    <source>
        <dbReference type="Proteomes" id="UP000254346"/>
    </source>
</evidence>
<dbReference type="InterPro" id="IPR011991">
    <property type="entry name" value="ArsR-like_HTH"/>
</dbReference>
<dbReference type="CDD" id="cd00090">
    <property type="entry name" value="HTH_ARSR"/>
    <property type="match status" value="1"/>
</dbReference>
<dbReference type="InterPro" id="IPR000485">
    <property type="entry name" value="AsnC-type_HTH_dom"/>
</dbReference>
<protein>
    <submittedName>
        <fullName evidence="4">Regulatory protein</fullName>
    </submittedName>
</protein>
<dbReference type="SMART" id="SM00344">
    <property type="entry name" value="HTH_ASNC"/>
    <property type="match status" value="1"/>
</dbReference>
<sequence length="120" mass="13533">MPALPYAELAKQFGVSPGTIHVRVEKMKQAGIITGARIDVSLNNWATMWAALLASSSKAPKTIPPHWPGWKAWMKVTEAYYTTGHYSIFYKSDVQINRRASARTLSTRSKQLMKFSPLRH</sequence>
<dbReference type="InterPro" id="IPR036390">
    <property type="entry name" value="WH_DNA-bd_sf"/>
</dbReference>
<dbReference type="InterPro" id="IPR019888">
    <property type="entry name" value="Tscrpt_reg_AsnC-like"/>
</dbReference>
<keyword evidence="3" id="KW-0804">Transcription</keyword>
<dbReference type="Proteomes" id="UP000254346">
    <property type="component" value="Unassembled WGS sequence"/>
</dbReference>
<dbReference type="GO" id="GO:0043565">
    <property type="term" value="F:sequence-specific DNA binding"/>
    <property type="evidence" value="ECO:0007669"/>
    <property type="project" value="InterPro"/>
</dbReference>
<dbReference type="PRINTS" id="PR00033">
    <property type="entry name" value="HTHASNC"/>
</dbReference>
<evidence type="ECO:0000256" key="1">
    <source>
        <dbReference type="ARBA" id="ARBA00023015"/>
    </source>
</evidence>
<gene>
    <name evidence="4" type="primary">asnC</name>
    <name evidence="4" type="ORF">NCTC8256_06210</name>
</gene>
<keyword evidence="1" id="KW-0805">Transcription regulation</keyword>
<keyword evidence="2" id="KW-0238">DNA-binding</keyword>
<reference evidence="4 5" key="1">
    <citation type="submission" date="2018-06" db="EMBL/GenBank/DDBJ databases">
        <authorList>
            <consortium name="Pathogen Informatics"/>
            <person name="Doyle S."/>
        </authorList>
    </citation>
    <scope>NUCLEOTIDE SEQUENCE [LARGE SCALE GENOMIC DNA]</scope>
    <source>
        <strain evidence="4 5">NCTC8256</strain>
    </source>
</reference>